<dbReference type="Proteomes" id="UP001059836">
    <property type="component" value="Chromosome"/>
</dbReference>
<feature type="transmembrane region" description="Helical" evidence="1">
    <location>
        <begin position="188"/>
        <end position="209"/>
    </location>
</feature>
<name>A0ABX6ID46_9ACTN</name>
<dbReference type="RefSeq" id="WP_260840242.1">
    <property type="nucleotide sequence ID" value="NZ_CP045809.1"/>
</dbReference>
<protein>
    <submittedName>
        <fullName evidence="2">ABC transporter permease</fullName>
    </submittedName>
</protein>
<keyword evidence="3" id="KW-1185">Reference proteome</keyword>
<dbReference type="EMBL" id="CP045809">
    <property type="protein sequence ID" value="QHN33802.1"/>
    <property type="molecule type" value="Genomic_DNA"/>
</dbReference>
<reference evidence="2" key="1">
    <citation type="journal article" date="2021" name="Nat. Microbiol.">
        <title>Cocultivation of an ultrasmall environmental parasitic bacterium with lytic ability against bacteria associated with wastewater foams.</title>
        <authorList>
            <person name="Batinovic S."/>
            <person name="Rose J.J.A."/>
            <person name="Ratcliffe J."/>
            <person name="Seviour R.J."/>
            <person name="Petrovski S."/>
        </authorList>
    </citation>
    <scope>NUCLEOTIDE SEQUENCE</scope>
    <source>
        <strain evidence="2">CON9</strain>
    </source>
</reference>
<evidence type="ECO:0000256" key="1">
    <source>
        <dbReference type="SAM" id="Phobius"/>
    </source>
</evidence>
<feature type="transmembrane region" description="Helical" evidence="1">
    <location>
        <begin position="69"/>
        <end position="87"/>
    </location>
</feature>
<organism evidence="2 3">
    <name type="scientific">Gordonia pseudamarae</name>
    <dbReference type="NCBI Taxonomy" id="2831662"/>
    <lineage>
        <taxon>Bacteria</taxon>
        <taxon>Bacillati</taxon>
        <taxon>Actinomycetota</taxon>
        <taxon>Actinomycetes</taxon>
        <taxon>Mycobacteriales</taxon>
        <taxon>Gordoniaceae</taxon>
        <taxon>Gordonia</taxon>
    </lineage>
</organism>
<sequence>MPAALGQLRRAVNAERVRTGGRRSVLLGVVLPGAVLLPLVVTVVVATVSEHFSKVSGDVEVVPVGTTNSVYWILTFTVTVWCCVAAYTQATADRGDLGDLGRILFPRSWTGVAARWVFYGVGAAVCTVTLAALTMIALPTFYPTVYGDVDLLSADGLRFVLTIPVYAVSAVGISLGVAAVVGNPAASVAILLGWVYIVENTIALIPNGYTIQGYMPFLNGVYGTGQAIVLMPPWGINGAIAYSGGVAVAMFAIACGTARLRRR</sequence>
<evidence type="ECO:0000313" key="2">
    <source>
        <dbReference type="EMBL" id="QHN33802.1"/>
    </source>
</evidence>
<feature type="transmembrane region" description="Helical" evidence="1">
    <location>
        <begin position="25"/>
        <end position="49"/>
    </location>
</feature>
<gene>
    <name evidence="2" type="ORF">GII31_01680</name>
</gene>
<feature type="transmembrane region" description="Helical" evidence="1">
    <location>
        <begin position="239"/>
        <end position="260"/>
    </location>
</feature>
<feature type="transmembrane region" description="Helical" evidence="1">
    <location>
        <begin position="116"/>
        <end position="139"/>
    </location>
</feature>
<keyword evidence="1" id="KW-0812">Transmembrane</keyword>
<proteinExistence type="predicted"/>
<evidence type="ECO:0000313" key="3">
    <source>
        <dbReference type="Proteomes" id="UP001059836"/>
    </source>
</evidence>
<keyword evidence="1" id="KW-0472">Membrane</keyword>
<feature type="transmembrane region" description="Helical" evidence="1">
    <location>
        <begin position="159"/>
        <end position="181"/>
    </location>
</feature>
<keyword evidence="1" id="KW-1133">Transmembrane helix</keyword>
<accession>A0ABX6ID46</accession>